<dbReference type="InterPro" id="IPR012337">
    <property type="entry name" value="RNaseH-like_sf"/>
</dbReference>
<dbReference type="SUPFAM" id="SSF53098">
    <property type="entry name" value="Ribonuclease H-like"/>
    <property type="match status" value="1"/>
</dbReference>
<keyword evidence="12" id="KW-0464">Manganese</keyword>
<dbReference type="GO" id="GO:0046872">
    <property type="term" value="F:metal ion binding"/>
    <property type="evidence" value="ECO:0007669"/>
    <property type="project" value="UniProtKB-KW"/>
</dbReference>
<comment type="function">
    <text evidence="2">Endonuclease that specifically degrades the RNA of RNA-DNA hybrids.</text>
</comment>
<comment type="similarity">
    <text evidence="4">Belongs to the RNase HII family.</text>
</comment>
<dbReference type="InterPro" id="IPR001352">
    <property type="entry name" value="RNase_HII/HIII"/>
</dbReference>
<evidence type="ECO:0000256" key="9">
    <source>
        <dbReference type="ARBA" id="ARBA00022723"/>
    </source>
</evidence>
<dbReference type="PROSITE" id="PS51975">
    <property type="entry name" value="RNASE_H_2"/>
    <property type="match status" value="1"/>
</dbReference>
<evidence type="ECO:0000256" key="8">
    <source>
        <dbReference type="ARBA" id="ARBA00022722"/>
    </source>
</evidence>
<dbReference type="EMBL" id="CAEZXP010000001">
    <property type="protein sequence ID" value="CAB4691483.1"/>
    <property type="molecule type" value="Genomic_DNA"/>
</dbReference>
<dbReference type="PANTHER" id="PTHR10954">
    <property type="entry name" value="RIBONUCLEASE H2 SUBUNIT A"/>
    <property type="match status" value="1"/>
</dbReference>
<dbReference type="InterPro" id="IPR036397">
    <property type="entry name" value="RNaseH_sf"/>
</dbReference>
<dbReference type="GO" id="GO:0005737">
    <property type="term" value="C:cytoplasm"/>
    <property type="evidence" value="ECO:0007669"/>
    <property type="project" value="UniProtKB-SubCell"/>
</dbReference>
<comment type="catalytic activity">
    <reaction evidence="1">
        <text>Endonucleolytic cleavage to 5'-phosphomonoester.</text>
        <dbReference type="EC" id="3.1.26.4"/>
    </reaction>
</comment>
<dbReference type="GO" id="GO:0003723">
    <property type="term" value="F:RNA binding"/>
    <property type="evidence" value="ECO:0007669"/>
    <property type="project" value="InterPro"/>
</dbReference>
<dbReference type="AlphaFoldDB" id="A0A6J6P4E6"/>
<evidence type="ECO:0000256" key="7">
    <source>
        <dbReference type="ARBA" id="ARBA00022490"/>
    </source>
</evidence>
<dbReference type="InterPro" id="IPR022898">
    <property type="entry name" value="RNase_HII"/>
</dbReference>
<accession>A0A6J6P4E6</accession>
<sequence>MLGGMAPTKRPIGRKLLAHDRRFGVRYVAGADEAGRGPLAGPLVAAGVLLDMEKLRQHRARPLALLNDSKQVDEATRDVLYRAVMLCAEKISIQVFPAHVIDRDGLHRCNLKGLRDALWALGDADVRLVDGFKLGPLAPPHQAVVDGDTKSAAIAAASIVAKVTRDRYMHFADAWHPGYGFSSHVGYITPLHSAAVRKIGPSAIHRLSFAARCYGEAADEAVAATA</sequence>
<organism evidence="14">
    <name type="scientific">freshwater metagenome</name>
    <dbReference type="NCBI Taxonomy" id="449393"/>
    <lineage>
        <taxon>unclassified sequences</taxon>
        <taxon>metagenomes</taxon>
        <taxon>ecological metagenomes</taxon>
    </lineage>
</organism>
<dbReference type="Pfam" id="PF01351">
    <property type="entry name" value="RNase_HII"/>
    <property type="match status" value="1"/>
</dbReference>
<evidence type="ECO:0000259" key="13">
    <source>
        <dbReference type="PROSITE" id="PS51975"/>
    </source>
</evidence>
<protein>
    <recommendedName>
        <fullName evidence="6">Ribonuclease HII</fullName>
        <ecNumber evidence="5">3.1.26.4</ecNumber>
    </recommendedName>
</protein>
<proteinExistence type="inferred from homology"/>
<evidence type="ECO:0000256" key="4">
    <source>
        <dbReference type="ARBA" id="ARBA00007383"/>
    </source>
</evidence>
<evidence type="ECO:0000256" key="1">
    <source>
        <dbReference type="ARBA" id="ARBA00000077"/>
    </source>
</evidence>
<feature type="domain" description="RNase H type-2" evidence="13">
    <location>
        <begin position="26"/>
        <end position="221"/>
    </location>
</feature>
<comment type="subcellular location">
    <subcellularLocation>
        <location evidence="3">Cytoplasm</location>
    </subcellularLocation>
</comment>
<dbReference type="CDD" id="cd07182">
    <property type="entry name" value="RNase_HII_bacteria_HII_like"/>
    <property type="match status" value="1"/>
</dbReference>
<reference evidence="14" key="1">
    <citation type="submission" date="2020-05" db="EMBL/GenBank/DDBJ databases">
        <authorList>
            <person name="Chiriac C."/>
            <person name="Salcher M."/>
            <person name="Ghai R."/>
            <person name="Kavagutti S V."/>
        </authorList>
    </citation>
    <scope>NUCLEOTIDE SEQUENCE</scope>
</reference>
<dbReference type="InterPro" id="IPR024567">
    <property type="entry name" value="RNase_HII/HIII_dom"/>
</dbReference>
<evidence type="ECO:0000256" key="12">
    <source>
        <dbReference type="ARBA" id="ARBA00023211"/>
    </source>
</evidence>
<dbReference type="EC" id="3.1.26.4" evidence="5"/>
<keyword evidence="8" id="KW-0540">Nuclease</keyword>
<keyword evidence="9" id="KW-0479">Metal-binding</keyword>
<evidence type="ECO:0000256" key="5">
    <source>
        <dbReference type="ARBA" id="ARBA00012180"/>
    </source>
</evidence>
<keyword evidence="10" id="KW-0255">Endonuclease</keyword>
<evidence type="ECO:0000313" key="14">
    <source>
        <dbReference type="EMBL" id="CAB4691483.1"/>
    </source>
</evidence>
<dbReference type="Gene3D" id="3.30.420.10">
    <property type="entry name" value="Ribonuclease H-like superfamily/Ribonuclease H"/>
    <property type="match status" value="1"/>
</dbReference>
<dbReference type="GO" id="GO:0004523">
    <property type="term" value="F:RNA-DNA hybrid ribonuclease activity"/>
    <property type="evidence" value="ECO:0007669"/>
    <property type="project" value="UniProtKB-EC"/>
</dbReference>
<dbReference type="PANTHER" id="PTHR10954:SF23">
    <property type="entry name" value="RIBONUCLEASE"/>
    <property type="match status" value="1"/>
</dbReference>
<evidence type="ECO:0000256" key="11">
    <source>
        <dbReference type="ARBA" id="ARBA00022801"/>
    </source>
</evidence>
<evidence type="ECO:0000256" key="2">
    <source>
        <dbReference type="ARBA" id="ARBA00004065"/>
    </source>
</evidence>
<dbReference type="GO" id="GO:0043137">
    <property type="term" value="P:DNA replication, removal of RNA primer"/>
    <property type="evidence" value="ECO:0007669"/>
    <property type="project" value="TreeGrafter"/>
</dbReference>
<dbReference type="GO" id="GO:0006298">
    <property type="term" value="P:mismatch repair"/>
    <property type="evidence" value="ECO:0007669"/>
    <property type="project" value="TreeGrafter"/>
</dbReference>
<evidence type="ECO:0000256" key="3">
    <source>
        <dbReference type="ARBA" id="ARBA00004496"/>
    </source>
</evidence>
<evidence type="ECO:0000256" key="10">
    <source>
        <dbReference type="ARBA" id="ARBA00022759"/>
    </source>
</evidence>
<keyword evidence="11" id="KW-0378">Hydrolase</keyword>
<evidence type="ECO:0000256" key="6">
    <source>
        <dbReference type="ARBA" id="ARBA00019179"/>
    </source>
</evidence>
<name>A0A6J6P4E6_9ZZZZ</name>
<gene>
    <name evidence="14" type="ORF">UFOPK2399_00748</name>
</gene>
<keyword evidence="7" id="KW-0963">Cytoplasm</keyword>
<dbReference type="GO" id="GO:0032299">
    <property type="term" value="C:ribonuclease H2 complex"/>
    <property type="evidence" value="ECO:0007669"/>
    <property type="project" value="TreeGrafter"/>
</dbReference>
<dbReference type="NCBIfam" id="NF000595">
    <property type="entry name" value="PRK00015.1-3"/>
    <property type="match status" value="1"/>
</dbReference>